<comment type="caution">
    <text evidence="6">The sequence shown here is derived from an EMBL/GenBank/DDBJ whole genome shotgun (WGS) entry which is preliminary data.</text>
</comment>
<dbReference type="RefSeq" id="WP_237442769.1">
    <property type="nucleotide sequence ID" value="NZ_CAKLPX010000001.1"/>
</dbReference>
<dbReference type="Pfam" id="PF04073">
    <property type="entry name" value="tRNA_edit"/>
    <property type="match status" value="1"/>
</dbReference>
<evidence type="ECO:0000256" key="2">
    <source>
        <dbReference type="ARBA" id="ARBA00022917"/>
    </source>
</evidence>
<keyword evidence="2 4" id="KW-0648">Protein biosynthesis</keyword>
<dbReference type="CDD" id="cd00002">
    <property type="entry name" value="YbaK_deacylase"/>
    <property type="match status" value="1"/>
</dbReference>
<name>A0ABM9AB19_9GAMM</name>
<dbReference type="NCBIfam" id="TIGR00011">
    <property type="entry name" value="YbaK_EbsC"/>
    <property type="match status" value="1"/>
</dbReference>
<sequence>MTPASKAAKRAGIAFQLHRYQHDAAAASYGLEAVEKLNLPASQVFKTLVVELSSQALVVAVLPVDRQLNLKQLAALLTAKKAKMANPDDVKRSTGYVLGGVSPLGQRKALATVIDRSALAFDTIFVSAGQRGLEIELSGEDLRDLTSATVADIGSV</sequence>
<dbReference type="InterPro" id="IPR007214">
    <property type="entry name" value="YbaK/aa-tRNA-synth-assoc-dom"/>
</dbReference>
<feature type="domain" description="YbaK/aminoacyl-tRNA synthetase-associated" evidence="5">
    <location>
        <begin position="32"/>
        <end position="145"/>
    </location>
</feature>
<evidence type="ECO:0000313" key="7">
    <source>
        <dbReference type="Proteomes" id="UP000838100"/>
    </source>
</evidence>
<dbReference type="PANTHER" id="PTHR30411:SF0">
    <property type="entry name" value="CYS-TRNA(PRO)_CYS-TRNA(CYS) DEACYLASE YBAK"/>
    <property type="match status" value="1"/>
</dbReference>
<protein>
    <recommendedName>
        <fullName evidence="4">Cys-tRNA(Pro)/Cys-tRNA(Cys) deacylase</fullName>
        <ecNumber evidence="4">4.2.-.-</ecNumber>
    </recommendedName>
</protein>
<evidence type="ECO:0000256" key="4">
    <source>
        <dbReference type="PIRNR" id="PIRNR006181"/>
    </source>
</evidence>
<keyword evidence="3 4" id="KW-0456">Lyase</keyword>
<evidence type="ECO:0000313" key="6">
    <source>
        <dbReference type="EMBL" id="CAH0990075.1"/>
    </source>
</evidence>
<dbReference type="SUPFAM" id="SSF55826">
    <property type="entry name" value="YbaK/ProRS associated domain"/>
    <property type="match status" value="1"/>
</dbReference>
<gene>
    <name evidence="6" type="primary">ybaK</name>
    <name evidence="6" type="ORF">SIN8267_00158</name>
</gene>
<reference evidence="6" key="1">
    <citation type="submission" date="2021-12" db="EMBL/GenBank/DDBJ databases">
        <authorList>
            <person name="Rodrigo-Torres L."/>
            <person name="Arahal R. D."/>
            <person name="Lucena T."/>
        </authorList>
    </citation>
    <scope>NUCLEOTIDE SEQUENCE</scope>
    <source>
        <strain evidence="6">CECT 8267</strain>
    </source>
</reference>
<proteinExistence type="inferred from homology"/>
<dbReference type="PIRSF" id="PIRSF006181">
    <property type="entry name" value="EbsC_YbaK"/>
    <property type="match status" value="1"/>
</dbReference>
<dbReference type="Proteomes" id="UP000838100">
    <property type="component" value="Unassembled WGS sequence"/>
</dbReference>
<evidence type="ECO:0000256" key="3">
    <source>
        <dbReference type="ARBA" id="ARBA00023239"/>
    </source>
</evidence>
<dbReference type="InterPro" id="IPR004369">
    <property type="entry name" value="Prolyl-tRNA_editing_YbaK/EbsC"/>
</dbReference>
<comment type="similarity">
    <text evidence="1 4">Belongs to the prolyl-tRNA editing family. YbaK/EbsC subfamily.</text>
</comment>
<organism evidence="6 7">
    <name type="scientific">Sinobacterium norvegicum</name>
    <dbReference type="NCBI Taxonomy" id="1641715"/>
    <lineage>
        <taxon>Bacteria</taxon>
        <taxon>Pseudomonadati</taxon>
        <taxon>Pseudomonadota</taxon>
        <taxon>Gammaproteobacteria</taxon>
        <taxon>Cellvibrionales</taxon>
        <taxon>Spongiibacteraceae</taxon>
        <taxon>Sinobacterium</taxon>
    </lineage>
</organism>
<dbReference type="PANTHER" id="PTHR30411">
    <property type="entry name" value="CYTOPLASMIC PROTEIN"/>
    <property type="match status" value="1"/>
</dbReference>
<keyword evidence="7" id="KW-1185">Reference proteome</keyword>
<dbReference type="EMBL" id="CAKLPX010000001">
    <property type="protein sequence ID" value="CAH0990075.1"/>
    <property type="molecule type" value="Genomic_DNA"/>
</dbReference>
<evidence type="ECO:0000256" key="1">
    <source>
        <dbReference type="ARBA" id="ARBA00009798"/>
    </source>
</evidence>
<dbReference type="InterPro" id="IPR036754">
    <property type="entry name" value="YbaK/aa-tRNA-synt-asso_dom_sf"/>
</dbReference>
<dbReference type="GO" id="GO:0016829">
    <property type="term" value="F:lyase activity"/>
    <property type="evidence" value="ECO:0007669"/>
    <property type="project" value="UniProtKB-KW"/>
</dbReference>
<dbReference type="Gene3D" id="3.90.960.10">
    <property type="entry name" value="YbaK/aminoacyl-tRNA synthetase-associated domain"/>
    <property type="match status" value="1"/>
</dbReference>
<dbReference type="EC" id="4.2.-.-" evidence="4"/>
<evidence type="ECO:0000259" key="5">
    <source>
        <dbReference type="Pfam" id="PF04073"/>
    </source>
</evidence>
<accession>A0ABM9AB19</accession>